<evidence type="ECO:0000313" key="3">
    <source>
        <dbReference type="Proteomes" id="UP000031624"/>
    </source>
</evidence>
<dbReference type="SUPFAM" id="SSF51905">
    <property type="entry name" value="FAD/NAD(P)-binding domain"/>
    <property type="match status" value="1"/>
</dbReference>
<proteinExistence type="predicted"/>
<dbReference type="EMBL" id="CP007563">
    <property type="protein sequence ID" value="AJF24178.1"/>
    <property type="molecule type" value="Genomic_DNA"/>
</dbReference>
<organism evidence="2 3">
    <name type="scientific">Candidatus Portiera aleyrodidarum MED</name>
    <name type="common">Bemisia tabaci</name>
    <dbReference type="NCBI Taxonomy" id="1163752"/>
    <lineage>
        <taxon>Bacteria</taxon>
        <taxon>Pseudomonadati</taxon>
        <taxon>Pseudomonadota</taxon>
        <taxon>Gammaproteobacteria</taxon>
        <taxon>Candidatus Johnevansiales</taxon>
        <taxon>Candidatus Johnevansiaceae</taxon>
        <taxon>Candidatus Portiera</taxon>
    </lineage>
</organism>
<keyword evidence="1" id="KW-0812">Transmembrane</keyword>
<protein>
    <submittedName>
        <fullName evidence="2">Lycopene cyclase</fullName>
    </submittedName>
</protein>
<name>A0AAU8RYK8_9GAMM</name>
<evidence type="ECO:0000313" key="2">
    <source>
        <dbReference type="EMBL" id="AJF24178.1"/>
    </source>
</evidence>
<gene>
    <name evidence="2" type="ORF">O3E_01515</name>
</gene>
<sequence>MVKNDIDILILGGGCTGLSLAYYLSFLPNTVRIFLIENKFIYNNDKTWCGWRTKNHAFVKCCKIFWYSYYINKTTKYCSIINSSIPYENIKSIIFYKKILNRIQHSSNIKLYHKECVRITEYNNYVSVKLNNETYKTASWAIDTTPKFLKIPYYSPWKWQNFIGLEIELYSKIIGFEKPYLMNFFINKYFKYNKINFMYVLPNKINEFLFEWTSFSDKDKIFINTLLLFNINLIIGKYNYKLLRNETGHIPMAYVTNKTRIKNLVTLYGSYIRTSNGFSFHEIQSWAIKCAYNLSINKELILPNISYFLLFFDYIFMKTIELYPKLSLFLYTNLFYKINSNSLIYFFTNTSNLFDLLNILFFIQPKTLFLYTIFFYLFN</sequence>
<dbReference type="KEGG" id="paly:O3E_01515"/>
<feature type="transmembrane region" description="Helical" evidence="1">
    <location>
        <begin position="300"/>
        <end position="316"/>
    </location>
</feature>
<keyword evidence="1" id="KW-1133">Transmembrane helix</keyword>
<dbReference type="GeneID" id="66280113"/>
<dbReference type="RefSeq" id="WP_014895145.1">
    <property type="nucleotide sequence ID" value="NZ_CP007563.1"/>
</dbReference>
<feature type="transmembrane region" description="Helical" evidence="1">
    <location>
        <begin position="359"/>
        <end position="378"/>
    </location>
</feature>
<feature type="transmembrane region" description="Helical" evidence="1">
    <location>
        <begin position="328"/>
        <end position="347"/>
    </location>
</feature>
<accession>A0AAU8RYK8</accession>
<reference evidence="2 3" key="1">
    <citation type="submission" date="2014-04" db="EMBL/GenBank/DDBJ databases">
        <title>Genome reduction and metabolic complementation of the dual endosymbionts in the whitefly Bemisia tabaci.</title>
        <authorList>
            <person name="Rao Q."/>
            <person name="Rollat-Farnier P.-A."/>
            <person name="Zhang Z.-X."/>
            <person name="Santos-Garcia D."/>
            <person name="Silva F.J."/>
            <person name="Moya A."/>
            <person name="Zhu D.-T."/>
            <person name="Klein C.C."/>
            <person name="Vavre F."/>
            <person name="Sagot M.-F."/>
            <person name="Liu S.-S."/>
            <person name="Mouton L."/>
            <person name="Wang X.-W."/>
        </authorList>
    </citation>
    <scope>NUCLEOTIDE SEQUENCE [LARGE SCALE GENOMIC DNA]</scope>
    <source>
        <strain evidence="2 3">BT-Q</strain>
    </source>
</reference>
<dbReference type="Proteomes" id="UP000031624">
    <property type="component" value="Chromosome"/>
</dbReference>
<dbReference type="AlphaFoldDB" id="A0AAU8RYK8"/>
<keyword evidence="1" id="KW-0472">Membrane</keyword>
<evidence type="ECO:0000256" key="1">
    <source>
        <dbReference type="SAM" id="Phobius"/>
    </source>
</evidence>
<dbReference type="Pfam" id="PF05834">
    <property type="entry name" value="Lycopene_cycl"/>
    <property type="match status" value="1"/>
</dbReference>
<dbReference type="InterPro" id="IPR036188">
    <property type="entry name" value="FAD/NAD-bd_sf"/>
</dbReference>